<dbReference type="AlphaFoldDB" id="A0A840AN82"/>
<dbReference type="NCBIfam" id="TIGR02215">
    <property type="entry name" value="phage_chp_gp8"/>
    <property type="match status" value="1"/>
</dbReference>
<reference evidence="1 2" key="1">
    <citation type="submission" date="2020-08" db="EMBL/GenBank/DDBJ databases">
        <title>Genomic Encyclopedia of Type Strains, Phase IV (KMG-IV): sequencing the most valuable type-strain genomes for metagenomic binning, comparative biology and taxonomic classification.</title>
        <authorList>
            <person name="Goeker M."/>
        </authorList>
    </citation>
    <scope>NUCLEOTIDE SEQUENCE [LARGE SCALE GENOMIC DNA]</scope>
    <source>
        <strain evidence="1 2">DSM 25966</strain>
    </source>
</reference>
<dbReference type="Pfam" id="PF05135">
    <property type="entry name" value="Phage_connect_1"/>
    <property type="match status" value="1"/>
</dbReference>
<dbReference type="CDD" id="cd08054">
    <property type="entry name" value="gp6"/>
    <property type="match status" value="1"/>
</dbReference>
<dbReference type="InterPro" id="IPR006450">
    <property type="entry name" value="Phage_HK97_gp6-like"/>
</dbReference>
<dbReference type="Gene3D" id="1.10.3230.30">
    <property type="entry name" value="Phage gp6-like head-tail connector protein"/>
    <property type="match status" value="1"/>
</dbReference>
<dbReference type="InterPro" id="IPR021146">
    <property type="entry name" value="Phage_gp6-like_head-tail"/>
</dbReference>
<dbReference type="NCBIfam" id="TIGR01560">
    <property type="entry name" value="put_DNA_pack"/>
    <property type="match status" value="2"/>
</dbReference>
<keyword evidence="2" id="KW-1185">Reference proteome</keyword>
<protein>
    <submittedName>
        <fullName evidence="1">Putative phiE125 gp8 family phage protein</fullName>
    </submittedName>
</protein>
<comment type="caution">
    <text evidence="1">The sequence shown here is derived from an EMBL/GenBank/DDBJ whole genome shotgun (WGS) entry which is preliminary data.</text>
</comment>
<accession>A0A840AN82</accession>
<evidence type="ECO:0000313" key="1">
    <source>
        <dbReference type="EMBL" id="MBB3930733.1"/>
    </source>
</evidence>
<gene>
    <name evidence="1" type="ORF">GGR25_001772</name>
</gene>
<dbReference type="RefSeq" id="WP_183398361.1">
    <property type="nucleotide sequence ID" value="NZ_JACIDS010000002.1"/>
</dbReference>
<dbReference type="InterPro" id="IPR011738">
    <property type="entry name" value="Phage_CHP"/>
</dbReference>
<name>A0A840AN82_9HYPH</name>
<dbReference type="EMBL" id="JACIDS010000002">
    <property type="protein sequence ID" value="MBB3930733.1"/>
    <property type="molecule type" value="Genomic_DNA"/>
</dbReference>
<proteinExistence type="predicted"/>
<evidence type="ECO:0000313" key="2">
    <source>
        <dbReference type="Proteomes" id="UP000553963"/>
    </source>
</evidence>
<dbReference type="Proteomes" id="UP000553963">
    <property type="component" value="Unassembled WGS sequence"/>
</dbReference>
<organism evidence="1 2">
    <name type="scientific">Kaistia hirudinis</name>
    <dbReference type="NCBI Taxonomy" id="1293440"/>
    <lineage>
        <taxon>Bacteria</taxon>
        <taxon>Pseudomonadati</taxon>
        <taxon>Pseudomonadota</taxon>
        <taxon>Alphaproteobacteria</taxon>
        <taxon>Hyphomicrobiales</taxon>
        <taxon>Kaistiaceae</taxon>
        <taxon>Kaistia</taxon>
    </lineage>
</organism>
<sequence length="189" mass="20595">MTAALTTGPALEPVSLADVKAHLRIDLDDDDALITAAITSARIHVETATRRALIRQNWRLYLSEWPKGRAIELPVSPLIAVNAVTFYDIVGAPTLWGEENWRVEAQANPPRLVAKLRPAAALYDNGIEIDLTAGYGVSSIDVPAPLRQAILILVTHWYEHRGMVGHDFSGAIAPAGFEALIAPYKVRSL</sequence>